<reference evidence="7 8" key="1">
    <citation type="submission" date="2020-08" db="EMBL/GenBank/DDBJ databases">
        <title>A Genomic Blueprint of the Chicken Gut Microbiome.</title>
        <authorList>
            <person name="Gilroy R."/>
            <person name="Ravi A."/>
            <person name="Getino M."/>
            <person name="Pursley I."/>
            <person name="Horton D.L."/>
            <person name="Alikhan N.-F."/>
            <person name="Baker D."/>
            <person name="Gharbi K."/>
            <person name="Hall N."/>
            <person name="Watson M."/>
            <person name="Adriaenssens E.M."/>
            <person name="Foster-Nyarko E."/>
            <person name="Jarju S."/>
            <person name="Secka A."/>
            <person name="Antonio M."/>
            <person name="Oren A."/>
            <person name="Chaudhuri R."/>
            <person name="La Ragione R.M."/>
            <person name="Hildebrand F."/>
            <person name="Pallen M.J."/>
        </authorList>
    </citation>
    <scope>NUCLEOTIDE SEQUENCE [LARGE SCALE GENOMIC DNA]</scope>
    <source>
        <strain evidence="7 8">Sa2CUA8</strain>
    </source>
</reference>
<keyword evidence="1 3" id="KW-0547">Nucleotide-binding</keyword>
<feature type="compositionally biased region" description="Low complexity" evidence="4">
    <location>
        <begin position="380"/>
        <end position="390"/>
    </location>
</feature>
<organism evidence="7 8">
    <name type="scientific">Oerskovia gallyi</name>
    <dbReference type="NCBI Taxonomy" id="2762226"/>
    <lineage>
        <taxon>Bacteria</taxon>
        <taxon>Bacillati</taxon>
        <taxon>Actinomycetota</taxon>
        <taxon>Actinomycetes</taxon>
        <taxon>Micrococcales</taxon>
        <taxon>Cellulomonadaceae</taxon>
        <taxon>Oerskovia</taxon>
    </lineage>
</organism>
<keyword evidence="2 3" id="KW-0067">ATP-binding</keyword>
<feature type="region of interest" description="Disordered" evidence="4">
    <location>
        <begin position="70"/>
        <end position="89"/>
    </location>
</feature>
<feature type="transmembrane region" description="Helical" evidence="5">
    <location>
        <begin position="274"/>
        <end position="292"/>
    </location>
</feature>
<comment type="caution">
    <text evidence="7">The sequence shown here is derived from an EMBL/GenBank/DDBJ whole genome shotgun (WGS) entry which is preliminary data.</text>
</comment>
<evidence type="ECO:0000256" key="3">
    <source>
        <dbReference type="PROSITE-ProRule" id="PRU00289"/>
    </source>
</evidence>
<dbReference type="InterPro" id="IPR002543">
    <property type="entry name" value="FtsK_dom"/>
</dbReference>
<evidence type="ECO:0000256" key="4">
    <source>
        <dbReference type="SAM" id="MobiDB-lite"/>
    </source>
</evidence>
<proteinExistence type="predicted"/>
<protein>
    <recommendedName>
        <fullName evidence="6">FtsK domain-containing protein</fullName>
    </recommendedName>
</protein>
<dbReference type="Proteomes" id="UP000633601">
    <property type="component" value="Unassembled WGS sequence"/>
</dbReference>
<evidence type="ECO:0000313" key="8">
    <source>
        <dbReference type="Proteomes" id="UP000633601"/>
    </source>
</evidence>
<evidence type="ECO:0000256" key="2">
    <source>
        <dbReference type="ARBA" id="ARBA00022840"/>
    </source>
</evidence>
<dbReference type="EMBL" id="JACSQE010000008">
    <property type="protein sequence ID" value="MBD7999228.1"/>
    <property type="molecule type" value="Genomic_DNA"/>
</dbReference>
<dbReference type="InterPro" id="IPR003593">
    <property type="entry name" value="AAA+_ATPase"/>
</dbReference>
<dbReference type="RefSeq" id="WP_191790883.1">
    <property type="nucleotide sequence ID" value="NZ_JACSQE010000008.1"/>
</dbReference>
<feature type="compositionally biased region" description="Low complexity" evidence="4">
    <location>
        <begin position="75"/>
        <end position="84"/>
    </location>
</feature>
<dbReference type="CDD" id="cd01127">
    <property type="entry name" value="TrwB_TraG_TraD_VirD4"/>
    <property type="match status" value="1"/>
</dbReference>
<dbReference type="InterPro" id="IPR027417">
    <property type="entry name" value="P-loop_NTPase"/>
</dbReference>
<dbReference type="PANTHER" id="PTHR22683:SF1">
    <property type="entry name" value="TYPE VII SECRETION SYSTEM PROTEIN ESSC"/>
    <property type="match status" value="1"/>
</dbReference>
<evidence type="ECO:0000256" key="5">
    <source>
        <dbReference type="SAM" id="Phobius"/>
    </source>
</evidence>
<keyword evidence="5" id="KW-0812">Transmembrane</keyword>
<feature type="binding site" evidence="3">
    <location>
        <begin position="668"/>
        <end position="675"/>
    </location>
    <ligand>
        <name>ATP</name>
        <dbReference type="ChEBI" id="CHEBI:30616"/>
    </ligand>
</feature>
<dbReference type="PANTHER" id="PTHR22683">
    <property type="entry name" value="SPORULATION PROTEIN RELATED"/>
    <property type="match status" value="1"/>
</dbReference>
<feature type="region of interest" description="Disordered" evidence="4">
    <location>
        <begin position="380"/>
        <end position="411"/>
    </location>
</feature>
<feature type="domain" description="FtsK" evidence="6">
    <location>
        <begin position="650"/>
        <end position="834"/>
    </location>
</feature>
<accession>A0ABR8V368</accession>
<keyword evidence="5" id="KW-1133">Transmembrane helix</keyword>
<name>A0ABR8V368_9CELL</name>
<dbReference type="Pfam" id="PF01580">
    <property type="entry name" value="FtsK_SpoIIIE"/>
    <property type="match status" value="1"/>
</dbReference>
<evidence type="ECO:0000256" key="1">
    <source>
        <dbReference type="ARBA" id="ARBA00022741"/>
    </source>
</evidence>
<dbReference type="PROSITE" id="PS50901">
    <property type="entry name" value="FTSK"/>
    <property type="match status" value="1"/>
</dbReference>
<dbReference type="SMART" id="SM00382">
    <property type="entry name" value="AAA"/>
    <property type="match status" value="3"/>
</dbReference>
<gene>
    <name evidence="7" type="ORF">H9640_11760</name>
</gene>
<sequence>MLITLHPGVDLDVTPGSRLGDLRPDLARVACRPELAGAPLEVDGVVLGEDHRVGTRPLLPGAILRVTGHARRTPAGRADGSRSASAERDQDVAALRAPWHVAVLSGPGCGGLLPVRPGSALRLEHGSGPCVVVTLRAAGRRGWFPVARGRAADHAGAAAGADGTDVGFEVRVRVRGARRGEQAVPVRREPPEGRSRRVRRGAWRRWRPGHVLRVGPTTYDLRPRPRLEEWDVTSGLARPVTAAPREALGPAALLMAVTPAVGSLALAASTRQPLFALLALIGPLTLVVPLLARRRRSSSLARSGTGEGHVGRPGAAPGAGGDRARPASRPGTRDHASSAPRGSLRDDRSPVPGGLLDRTGYPAPHPADLMTAAFAAHHAADPAPNTDHPTSGARALGEPAPRPETPSAQGTYLPDGCVAVVGPRESRLAAGRALLLAQVASGAEVDAVHQDDLAPDWSWLRWLPGSRRSDLVPGARREGGTSPPTDRVVLVDVDRSTAGTGTVEPLESWWARRTGAERLILLAPDRRSVPAWCRTVLDTSRGTWHLADGAAEPAPELGVSAPWAERYARHVAAAARLGRWPAGTAPGGPVDRTDPVHPDLAASVSLAGLLLAPVPHEPASMTSWVDARWSVPADGSRPGLVVPLGTDAQGSTVHVDLVRDGPHALVAGTTGAGKSELLQSLVLGLALTHSPRDLAIALVDFKGGAGFGDCVDLPHVVGRVTDLEPGLAGRALAGLRAELRRREQAVAEAGAADIDGLPVGTLPRLLVVIDEFRALADDLPDFLPGLLRLASQGRSLGVHLVLATQRPAGAVTADMRANISLRLALRQIDPGDSRDVIDAPHAALIPAGRPGRAVLRRGTEPPLVVQCAHAGTAAPRPGAQVLAARRWGAARGTTTAVDLTPDLVARLVAAAVLAARAARLPALAPPWLPALPARVTPSDLQDVALPGDVPDGLPLALSDLPDQQRRGLVSWQPDRGHLAVVGRPRSGRSTTLRALAVAALDRGWDVHLVGDAPTLTHGLPGHPSCGTVAPRHDARRVARLVDLLLGRPQDRPTLVLLDDVEDLRVSLARLASGAGADQVARLLSEGPARGVHVALAGGSPGLAGLSSRVGPRLVLASGTVPDDVALGVPSRLAGRGGRPGRAVWLGAGDAVECQVVVDSEPGDPTGGPAGLRDARRDRPVRLLPLPRIVTEPDVTDDAADGVGAGAGAAAGRLVVGRGGDHADRVLLDVSRGALVVGPPGSGRSSALLVLARQAHATGRLRAIVSPDERFTELEPLGASAGGPGATEPFAATGPRASAQVRALLGTLPSVGLGAGDVVVVDDLDLLVQTFPLEADVLTDLVRTGVVVLASCTTAAAAMAHRGPVAELRGARSGLVLAPEERGSGEVFGRPLGGSVDPEGGPVGRAVAVCGNDLVPVQVTAPGTSRVPTVVARTAALDVTDRS</sequence>
<dbReference type="SUPFAM" id="SSF52540">
    <property type="entry name" value="P-loop containing nucleoside triphosphate hydrolases"/>
    <property type="match status" value="3"/>
</dbReference>
<feature type="region of interest" description="Disordered" evidence="4">
    <location>
        <begin position="298"/>
        <end position="364"/>
    </location>
</feature>
<keyword evidence="8" id="KW-1185">Reference proteome</keyword>
<evidence type="ECO:0000313" key="7">
    <source>
        <dbReference type="EMBL" id="MBD7999228.1"/>
    </source>
</evidence>
<keyword evidence="5" id="KW-0472">Membrane</keyword>
<dbReference type="Gene3D" id="3.40.50.300">
    <property type="entry name" value="P-loop containing nucleotide triphosphate hydrolases"/>
    <property type="match status" value="3"/>
</dbReference>
<dbReference type="InterPro" id="IPR050206">
    <property type="entry name" value="FtsK/SpoIIIE/SftA"/>
</dbReference>
<feature type="transmembrane region" description="Helical" evidence="5">
    <location>
        <begin position="247"/>
        <end position="267"/>
    </location>
</feature>
<evidence type="ECO:0000259" key="6">
    <source>
        <dbReference type="PROSITE" id="PS50901"/>
    </source>
</evidence>